<name>A0A7S1QS13_ALECA</name>
<accession>A0A7S1QS13</accession>
<proteinExistence type="predicted"/>
<gene>
    <name evidence="2" type="ORF">ACAT0790_LOCUS29680</name>
</gene>
<evidence type="ECO:0000313" key="2">
    <source>
        <dbReference type="EMBL" id="CAD9146655.1"/>
    </source>
</evidence>
<dbReference type="AlphaFoldDB" id="A0A7S1QS13"/>
<protein>
    <submittedName>
        <fullName evidence="2">Uncharacterized protein</fullName>
    </submittedName>
</protein>
<dbReference type="EMBL" id="HBGE01049167">
    <property type="protein sequence ID" value="CAD9146655.1"/>
    <property type="molecule type" value="Transcribed_RNA"/>
</dbReference>
<reference evidence="2" key="1">
    <citation type="submission" date="2021-01" db="EMBL/GenBank/DDBJ databases">
        <authorList>
            <person name="Corre E."/>
            <person name="Pelletier E."/>
            <person name="Niang G."/>
            <person name="Scheremetjew M."/>
            <person name="Finn R."/>
            <person name="Kale V."/>
            <person name="Holt S."/>
            <person name="Cochrane G."/>
            <person name="Meng A."/>
            <person name="Brown T."/>
            <person name="Cohen L."/>
        </authorList>
    </citation>
    <scope>NUCLEOTIDE SEQUENCE</scope>
    <source>
        <strain evidence="2">OF101</strain>
    </source>
</reference>
<evidence type="ECO:0000256" key="1">
    <source>
        <dbReference type="SAM" id="MobiDB-lite"/>
    </source>
</evidence>
<feature type="compositionally biased region" description="Acidic residues" evidence="1">
    <location>
        <begin position="109"/>
        <end position="131"/>
    </location>
</feature>
<sequence>MSRRPLELTRRDRMLVYMTALVQFVGSMQGCLREGIMHPGLKDGVHAPSRIVASRCLAAFCVKLYSRIGKSLDLPGPTSVLHTMGMSLDEACDQCSEMHDIMELALSLLEDDPEADEEDAHAPSGDEESSDEAGPLDGGGDREDG</sequence>
<feature type="region of interest" description="Disordered" evidence="1">
    <location>
        <begin position="107"/>
        <end position="145"/>
    </location>
</feature>
<organism evidence="2">
    <name type="scientific">Alexandrium catenella</name>
    <name type="common">Red tide dinoflagellate</name>
    <name type="synonym">Gonyaulax catenella</name>
    <dbReference type="NCBI Taxonomy" id="2925"/>
    <lineage>
        <taxon>Eukaryota</taxon>
        <taxon>Sar</taxon>
        <taxon>Alveolata</taxon>
        <taxon>Dinophyceae</taxon>
        <taxon>Gonyaulacales</taxon>
        <taxon>Pyrocystaceae</taxon>
        <taxon>Alexandrium</taxon>
    </lineage>
</organism>
<dbReference type="PROSITE" id="PS51257">
    <property type="entry name" value="PROKAR_LIPOPROTEIN"/>
    <property type="match status" value="1"/>
</dbReference>